<dbReference type="InterPro" id="IPR014440">
    <property type="entry name" value="HCCAis_GSTk"/>
</dbReference>
<dbReference type="PANTHER" id="PTHR42943">
    <property type="entry name" value="GLUTATHIONE S-TRANSFERASE KAPPA"/>
    <property type="match status" value="1"/>
</dbReference>
<dbReference type="GO" id="GO:0016853">
    <property type="term" value="F:isomerase activity"/>
    <property type="evidence" value="ECO:0007669"/>
    <property type="project" value="UniProtKB-KW"/>
</dbReference>
<dbReference type="InterPro" id="IPR051924">
    <property type="entry name" value="GST_Kappa/NadH"/>
</dbReference>
<accession>A0A1I3WNW7</accession>
<keyword evidence="1 3" id="KW-0413">Isomerase</keyword>
<evidence type="ECO:0000313" key="3">
    <source>
        <dbReference type="EMBL" id="SFK09152.1"/>
    </source>
</evidence>
<comment type="similarity">
    <text evidence="1">Belongs to the GST superfamily. NadH family.</text>
</comment>
<proteinExistence type="inferred from homology"/>
<comment type="caution">
    <text evidence="3">The sequence shown here is derived from an EMBL/GenBank/DDBJ whole genome shotgun (WGS) entry which is preliminary data.</text>
</comment>
<sequence length="207" mass="23211">MTAQIDYFYTHLSPWAYLGHQEFLRIADKYDVTVTFRPVNLAVLFPLTGGLPLGKRHPARQKYRFIELQRWAEKRGVSMSYKPAHFPTDIALADSIAIRLQEQGGPVGTYSQKVFEAVWQKDLNAADENVLTAILNELGLDADNLIAAGKSDEMLEAYTVNSRMAETANAVGSPTYLLNSEPFWGQDRLDLLEDALKSGRGPYQSLE</sequence>
<dbReference type="RefSeq" id="WP_093517186.1">
    <property type="nucleotide sequence ID" value="NZ_FOSK01000002.1"/>
</dbReference>
<dbReference type="PIRSF" id="PIRSF006386">
    <property type="entry name" value="HCCAis_GSTk"/>
    <property type="match status" value="1"/>
</dbReference>
<keyword evidence="4" id="KW-1185">Reference proteome</keyword>
<dbReference type="Proteomes" id="UP000199598">
    <property type="component" value="Unassembled WGS sequence"/>
</dbReference>
<feature type="domain" description="DSBA-like thioredoxin" evidence="2">
    <location>
        <begin position="4"/>
        <end position="197"/>
    </location>
</feature>
<dbReference type="EMBL" id="FOSK01000002">
    <property type="protein sequence ID" value="SFK09152.1"/>
    <property type="molecule type" value="Genomic_DNA"/>
</dbReference>
<dbReference type="Gene3D" id="3.40.30.10">
    <property type="entry name" value="Glutaredoxin"/>
    <property type="match status" value="1"/>
</dbReference>
<protein>
    <recommendedName>
        <fullName evidence="1">2-hydroxychromene-2-carboxylate isomerase</fullName>
        <ecNumber evidence="1">5.99.1.4</ecNumber>
    </recommendedName>
</protein>
<dbReference type="InterPro" id="IPR036249">
    <property type="entry name" value="Thioredoxin-like_sf"/>
</dbReference>
<dbReference type="InterPro" id="IPR044087">
    <property type="entry name" value="NahD-like"/>
</dbReference>
<evidence type="ECO:0000259" key="2">
    <source>
        <dbReference type="Pfam" id="PF01323"/>
    </source>
</evidence>
<evidence type="ECO:0000256" key="1">
    <source>
        <dbReference type="PIRNR" id="PIRNR006386"/>
    </source>
</evidence>
<dbReference type="CDD" id="cd03022">
    <property type="entry name" value="DsbA_HCCA_Iso"/>
    <property type="match status" value="1"/>
</dbReference>
<evidence type="ECO:0000313" key="4">
    <source>
        <dbReference type="Proteomes" id="UP000199598"/>
    </source>
</evidence>
<dbReference type="Pfam" id="PF01323">
    <property type="entry name" value="DSBA"/>
    <property type="match status" value="1"/>
</dbReference>
<organism evidence="3 4">
    <name type="scientific">Pseudovibrio ascidiaceicola</name>
    <dbReference type="NCBI Taxonomy" id="285279"/>
    <lineage>
        <taxon>Bacteria</taxon>
        <taxon>Pseudomonadati</taxon>
        <taxon>Pseudomonadota</taxon>
        <taxon>Alphaproteobacteria</taxon>
        <taxon>Hyphomicrobiales</taxon>
        <taxon>Stappiaceae</taxon>
        <taxon>Pseudovibrio</taxon>
    </lineage>
</organism>
<gene>
    <name evidence="3" type="ORF">SAMN04488518_10290</name>
</gene>
<name>A0A1I3WNW7_9HYPH</name>
<reference evidence="3 4" key="1">
    <citation type="submission" date="2016-10" db="EMBL/GenBank/DDBJ databases">
        <authorList>
            <person name="Varghese N."/>
            <person name="Submissions S."/>
        </authorList>
    </citation>
    <scope>NUCLEOTIDE SEQUENCE [LARGE SCALE GENOMIC DNA]</scope>
    <source>
        <strain evidence="3 4">DSM 16392</strain>
    </source>
</reference>
<comment type="catalytic activity">
    <reaction evidence="1">
        <text>2-hydroxychromene-2-carboxylate = (3E)-4-(2-hydroxyphenyl)-2-oxobut-3-enoate</text>
        <dbReference type="Rhea" id="RHEA:27401"/>
        <dbReference type="ChEBI" id="CHEBI:59350"/>
        <dbReference type="ChEBI" id="CHEBI:59353"/>
        <dbReference type="EC" id="5.99.1.4"/>
    </reaction>
</comment>
<dbReference type="EC" id="5.99.1.4" evidence="1"/>
<dbReference type="InterPro" id="IPR001853">
    <property type="entry name" value="DSBA-like_thioredoxin_dom"/>
</dbReference>
<dbReference type="SUPFAM" id="SSF52833">
    <property type="entry name" value="Thioredoxin-like"/>
    <property type="match status" value="1"/>
</dbReference>
<dbReference type="PANTHER" id="PTHR42943:SF13">
    <property type="entry name" value="GLUTATHIONE S-TRANSFERASE KAPPA-RELATED"/>
    <property type="match status" value="1"/>
</dbReference>